<keyword evidence="1" id="KW-0175">Coiled coil</keyword>
<feature type="transmembrane region" description="Helical" evidence="2">
    <location>
        <begin position="21"/>
        <end position="44"/>
    </location>
</feature>
<dbReference type="PANTHER" id="PTHR40278">
    <property type="entry name" value="DNA UTILIZATION PROTEIN HOFN"/>
    <property type="match status" value="1"/>
</dbReference>
<evidence type="ECO:0000313" key="3">
    <source>
        <dbReference type="EMBL" id="KJY82645.1"/>
    </source>
</evidence>
<protein>
    <submittedName>
        <fullName evidence="3">Pilus assembly protein PilN</fullName>
    </submittedName>
</protein>
<dbReference type="AlphaFoldDB" id="A0A0F4NHN1"/>
<dbReference type="PATRIC" id="fig|579748.3.peg.2599"/>
<dbReference type="OrthoDB" id="5296173at2"/>
<keyword evidence="4" id="KW-1185">Reference proteome</keyword>
<sequence>MLHRINLLNWREEKRRARQRRLLALLLAGGVMAVGLQITLGVYLDKQYVLQQQRNQYLASYTLQLSEQLNQLQMLEQTHQALQSRLNLVQALQVERNRTTNIMNLLPQMIPAGVYLDQVKMNDGHIQLEGISESTSLLAIMLQSLEASPLVTNIEMHSIVDGTVRFARNYQAYKVAFTLRGENDGTD</sequence>
<feature type="coiled-coil region" evidence="1">
    <location>
        <begin position="58"/>
        <end position="92"/>
    </location>
</feature>
<dbReference type="STRING" id="579748.TW81_12580"/>
<dbReference type="InterPro" id="IPR052534">
    <property type="entry name" value="Extracell_DNA_Util/SecSys_Comp"/>
</dbReference>
<dbReference type="InterPro" id="IPR007813">
    <property type="entry name" value="PilN"/>
</dbReference>
<accession>A0A0F4NHN1</accession>
<evidence type="ECO:0000313" key="4">
    <source>
        <dbReference type="Proteomes" id="UP000033673"/>
    </source>
</evidence>
<proteinExistence type="predicted"/>
<keyword evidence="2" id="KW-1133">Transmembrane helix</keyword>
<evidence type="ECO:0000256" key="2">
    <source>
        <dbReference type="SAM" id="Phobius"/>
    </source>
</evidence>
<dbReference type="GO" id="GO:0043107">
    <property type="term" value="P:type IV pilus-dependent motility"/>
    <property type="evidence" value="ECO:0007669"/>
    <property type="project" value="TreeGrafter"/>
</dbReference>
<name>A0A0F4NHN1_9VIBR</name>
<evidence type="ECO:0000256" key="1">
    <source>
        <dbReference type="SAM" id="Coils"/>
    </source>
</evidence>
<dbReference type="Proteomes" id="UP000033673">
    <property type="component" value="Unassembled WGS sequence"/>
</dbReference>
<dbReference type="EMBL" id="JXXV01000019">
    <property type="protein sequence ID" value="KJY82645.1"/>
    <property type="molecule type" value="Genomic_DNA"/>
</dbReference>
<gene>
    <name evidence="3" type="ORF">TW81_12580</name>
</gene>
<reference evidence="3 4" key="1">
    <citation type="journal article" date="2015" name="BMC Genomics">
        <title>Genome mining reveals unlocked bioactive potential of marine Gram-negative bacteria.</title>
        <authorList>
            <person name="Machado H."/>
            <person name="Sonnenschein E.C."/>
            <person name="Melchiorsen J."/>
            <person name="Gram L."/>
        </authorList>
    </citation>
    <scope>NUCLEOTIDE SEQUENCE [LARGE SCALE GENOMIC DNA]</scope>
    <source>
        <strain evidence="3 4">S2757</strain>
    </source>
</reference>
<keyword evidence="2" id="KW-0472">Membrane</keyword>
<comment type="caution">
    <text evidence="3">The sequence shown here is derived from an EMBL/GenBank/DDBJ whole genome shotgun (WGS) entry which is preliminary data.</text>
</comment>
<keyword evidence="2" id="KW-0812">Transmembrane</keyword>
<dbReference type="GO" id="GO:0043683">
    <property type="term" value="P:type IV pilus assembly"/>
    <property type="evidence" value="ECO:0007669"/>
    <property type="project" value="TreeGrafter"/>
</dbReference>
<dbReference type="PANTHER" id="PTHR40278:SF2">
    <property type="entry name" value="TYPE IV PILUS INNER MEMBRANE COMPONENT PILN"/>
    <property type="match status" value="1"/>
</dbReference>
<dbReference type="Pfam" id="PF05137">
    <property type="entry name" value="PilN"/>
    <property type="match status" value="1"/>
</dbReference>
<organism evidence="3 4">
    <name type="scientific">Vibrio galatheae</name>
    <dbReference type="NCBI Taxonomy" id="579748"/>
    <lineage>
        <taxon>Bacteria</taxon>
        <taxon>Pseudomonadati</taxon>
        <taxon>Pseudomonadota</taxon>
        <taxon>Gammaproteobacteria</taxon>
        <taxon>Vibrionales</taxon>
        <taxon>Vibrionaceae</taxon>
        <taxon>Vibrio</taxon>
    </lineage>
</organism>